<evidence type="ECO:0000259" key="15">
    <source>
        <dbReference type="PROSITE" id="PS50255"/>
    </source>
</evidence>
<dbReference type="RefSeq" id="XP_018324916.1">
    <property type="nucleotide sequence ID" value="XM_018469414.1"/>
</dbReference>
<evidence type="ECO:0000256" key="7">
    <source>
        <dbReference type="ARBA" id="ARBA00022848"/>
    </source>
</evidence>
<dbReference type="InParanoid" id="A0A1W4WLV7"/>
<evidence type="ECO:0000256" key="4">
    <source>
        <dbReference type="ARBA" id="ARBA00022692"/>
    </source>
</evidence>
<reference evidence="17" key="1">
    <citation type="submission" date="2025-08" db="UniProtKB">
        <authorList>
            <consortium name="RefSeq"/>
        </authorList>
    </citation>
    <scope>IDENTIFICATION</scope>
    <source>
        <tissue evidence="17">Entire body</tissue>
    </source>
</reference>
<evidence type="ECO:0000256" key="14">
    <source>
        <dbReference type="SAM" id="MobiDB-lite"/>
    </source>
</evidence>
<dbReference type="Pfam" id="PF00173">
    <property type="entry name" value="Cyt-b5"/>
    <property type="match status" value="1"/>
</dbReference>
<evidence type="ECO:0000256" key="6">
    <source>
        <dbReference type="ARBA" id="ARBA00022824"/>
    </source>
</evidence>
<evidence type="ECO:0000256" key="12">
    <source>
        <dbReference type="ARBA" id="ARBA00038168"/>
    </source>
</evidence>
<dbReference type="STRING" id="224129.A0A1W4WLV7"/>
<evidence type="ECO:0000256" key="5">
    <source>
        <dbReference type="ARBA" id="ARBA00022723"/>
    </source>
</evidence>
<keyword evidence="7" id="KW-0492">Microsome</keyword>
<evidence type="ECO:0000313" key="16">
    <source>
        <dbReference type="Proteomes" id="UP000192223"/>
    </source>
</evidence>
<proteinExistence type="inferred from homology"/>
<evidence type="ECO:0000256" key="8">
    <source>
        <dbReference type="ARBA" id="ARBA00022982"/>
    </source>
</evidence>
<feature type="domain" description="Cytochrome b5 heme-binding" evidence="15">
    <location>
        <begin position="3"/>
        <end position="81"/>
    </location>
</feature>
<dbReference type="PANTHER" id="PTHR19359:SF150">
    <property type="entry name" value="CYTOCHROME B5"/>
    <property type="match status" value="1"/>
</dbReference>
<keyword evidence="9" id="KW-0408">Iron</keyword>
<keyword evidence="10" id="KW-0472">Membrane</keyword>
<dbReference type="KEGG" id="apln:108736826"/>
<keyword evidence="5" id="KW-0479">Metal-binding</keyword>
<protein>
    <recommendedName>
        <fullName evidence="13">Cytochrome b5</fullName>
    </recommendedName>
</protein>
<feature type="region of interest" description="Disordered" evidence="14">
    <location>
        <begin position="83"/>
        <end position="109"/>
    </location>
</feature>
<dbReference type="Gene3D" id="3.10.120.10">
    <property type="entry name" value="Cytochrome b5-like heme/steroid binding domain"/>
    <property type="match status" value="1"/>
</dbReference>
<evidence type="ECO:0000256" key="1">
    <source>
        <dbReference type="ARBA" id="ARBA00004131"/>
    </source>
</evidence>
<evidence type="ECO:0000313" key="17">
    <source>
        <dbReference type="RefSeq" id="XP_018324916.1"/>
    </source>
</evidence>
<gene>
    <name evidence="17" type="primary">LOC108736826</name>
</gene>
<keyword evidence="8" id="KW-0249">Electron transport</keyword>
<dbReference type="OrthoDB" id="260091at2759"/>
<evidence type="ECO:0000256" key="11">
    <source>
        <dbReference type="ARBA" id="ARBA00037877"/>
    </source>
</evidence>
<keyword evidence="16" id="KW-1185">Reference proteome</keyword>
<dbReference type="SMART" id="SM01117">
    <property type="entry name" value="Cyt-b5"/>
    <property type="match status" value="1"/>
</dbReference>
<evidence type="ECO:0000256" key="2">
    <source>
        <dbReference type="ARBA" id="ARBA00022448"/>
    </source>
</evidence>
<dbReference type="InterPro" id="IPR001199">
    <property type="entry name" value="Cyt_B5-like_heme/steroid-bd"/>
</dbReference>
<evidence type="ECO:0000256" key="13">
    <source>
        <dbReference type="ARBA" id="ARBA00039806"/>
    </source>
</evidence>
<dbReference type="FunCoup" id="A0A1W4WLV7">
    <property type="interactions" value="8"/>
</dbReference>
<dbReference type="InterPro" id="IPR050668">
    <property type="entry name" value="Cytochrome_b5"/>
</dbReference>
<comment type="subcellular location">
    <subcellularLocation>
        <location evidence="1">Endoplasmic reticulum membrane</location>
        <topology evidence="1">Single-pass membrane protein</topology>
        <orientation evidence="1">Cytoplasmic side</orientation>
    </subcellularLocation>
    <subcellularLocation>
        <location evidence="11">Microsome membrane</location>
        <topology evidence="11">Single-pass membrane protein</topology>
        <orientation evidence="11">Cytoplasmic side</orientation>
    </subcellularLocation>
</comment>
<sequence length="121" mass="13387">MSVKYYTLEEIAVNNGKDGKPLWFIHKNNVYDCTDYAKDHPGGGELIEEWGGKNATKAFNEAGHSADARDEMKQYKIGEVALEQRKGATKKEKGPKVVDDKPSDKPKSRSCINIITCGLIG</sequence>
<evidence type="ECO:0000256" key="10">
    <source>
        <dbReference type="ARBA" id="ARBA00023136"/>
    </source>
</evidence>
<evidence type="ECO:0000256" key="9">
    <source>
        <dbReference type="ARBA" id="ARBA00023004"/>
    </source>
</evidence>
<dbReference type="GO" id="GO:0020037">
    <property type="term" value="F:heme binding"/>
    <property type="evidence" value="ECO:0007669"/>
    <property type="project" value="TreeGrafter"/>
</dbReference>
<dbReference type="Proteomes" id="UP000192223">
    <property type="component" value="Unplaced"/>
</dbReference>
<dbReference type="SUPFAM" id="SSF55856">
    <property type="entry name" value="Cytochrome b5-like heme/steroid binding domain"/>
    <property type="match status" value="1"/>
</dbReference>
<keyword evidence="6" id="KW-0256">Endoplasmic reticulum</keyword>
<dbReference type="PRINTS" id="PR00363">
    <property type="entry name" value="CYTOCHROMEB5"/>
</dbReference>
<comment type="similarity">
    <text evidence="12">Belongs to the cytochrome b5 family.</text>
</comment>
<keyword evidence="3" id="KW-0349">Heme</keyword>
<name>A0A1W4WLV7_AGRPL</name>
<dbReference type="GeneID" id="108736826"/>
<feature type="compositionally biased region" description="Basic and acidic residues" evidence="14">
    <location>
        <begin position="83"/>
        <end position="107"/>
    </location>
</feature>
<organism evidence="16 17">
    <name type="scientific">Agrilus planipennis</name>
    <name type="common">Emerald ash borer</name>
    <name type="synonym">Agrilus marcopoli</name>
    <dbReference type="NCBI Taxonomy" id="224129"/>
    <lineage>
        <taxon>Eukaryota</taxon>
        <taxon>Metazoa</taxon>
        <taxon>Ecdysozoa</taxon>
        <taxon>Arthropoda</taxon>
        <taxon>Hexapoda</taxon>
        <taxon>Insecta</taxon>
        <taxon>Pterygota</taxon>
        <taxon>Neoptera</taxon>
        <taxon>Endopterygota</taxon>
        <taxon>Coleoptera</taxon>
        <taxon>Polyphaga</taxon>
        <taxon>Elateriformia</taxon>
        <taxon>Buprestoidea</taxon>
        <taxon>Buprestidae</taxon>
        <taxon>Agrilinae</taxon>
        <taxon>Agrilus</taxon>
    </lineage>
</organism>
<dbReference type="PROSITE" id="PS50255">
    <property type="entry name" value="CYTOCHROME_B5_2"/>
    <property type="match status" value="1"/>
</dbReference>
<keyword evidence="4" id="KW-0812">Transmembrane</keyword>
<dbReference type="GO" id="GO:0046872">
    <property type="term" value="F:metal ion binding"/>
    <property type="evidence" value="ECO:0007669"/>
    <property type="project" value="UniProtKB-KW"/>
</dbReference>
<dbReference type="InterPro" id="IPR036400">
    <property type="entry name" value="Cyt_B5-like_heme/steroid_sf"/>
</dbReference>
<dbReference type="GO" id="GO:0005789">
    <property type="term" value="C:endoplasmic reticulum membrane"/>
    <property type="evidence" value="ECO:0007669"/>
    <property type="project" value="UniProtKB-SubCell"/>
</dbReference>
<dbReference type="AlphaFoldDB" id="A0A1W4WLV7"/>
<accession>A0A1W4WLV7</accession>
<evidence type="ECO:0000256" key="3">
    <source>
        <dbReference type="ARBA" id="ARBA00022617"/>
    </source>
</evidence>
<keyword evidence="2" id="KW-0813">Transport</keyword>
<dbReference type="PANTHER" id="PTHR19359">
    <property type="entry name" value="CYTOCHROME B5"/>
    <property type="match status" value="1"/>
</dbReference>